<dbReference type="SUPFAM" id="SSF55804">
    <property type="entry name" value="Phoshotransferase/anion transport protein"/>
    <property type="match status" value="1"/>
</dbReference>
<keyword evidence="2" id="KW-0762">Sugar transport</keyword>
<evidence type="ECO:0000259" key="1">
    <source>
        <dbReference type="PROSITE" id="PS51094"/>
    </source>
</evidence>
<proteinExistence type="predicted"/>
<gene>
    <name evidence="2" type="ORF">K8V00_00285</name>
</gene>
<protein>
    <submittedName>
        <fullName evidence="2">PTS sugar transporter subunit IIA</fullName>
    </submittedName>
</protein>
<dbReference type="PANTHER" id="PTHR47738:SF3">
    <property type="entry name" value="PHOSPHOTRANSFERASE SYSTEM MANNITOL_FRUCTOSE-SPECIFIC IIA DOMAIN CONTAINING PROTEIN"/>
    <property type="match status" value="1"/>
</dbReference>
<dbReference type="Gene3D" id="3.40.930.10">
    <property type="entry name" value="Mannitol-specific EII, Chain A"/>
    <property type="match status" value="1"/>
</dbReference>
<sequence>MEQLFNDINLTKRLVLFDIQATSSLDIIQKMSNKMLENELVTKDFKSAIIEREKNFPTGLQLEKIGVAIPHTDAKFVIKQSICIAKLKSPINFKMMGDNKSDIPVKLIFMLAIKDPDKQLSFLRSLMAAFQNTEGIENIVSANSRSEIIKEFKQILL</sequence>
<accession>A0A921F602</accession>
<evidence type="ECO:0000313" key="3">
    <source>
        <dbReference type="Proteomes" id="UP000707535"/>
    </source>
</evidence>
<dbReference type="InterPro" id="IPR016152">
    <property type="entry name" value="PTrfase/Anion_transptr"/>
</dbReference>
<dbReference type="Proteomes" id="UP000707535">
    <property type="component" value="Unassembled WGS sequence"/>
</dbReference>
<feature type="domain" description="PTS EIIA type-2" evidence="1">
    <location>
        <begin position="8"/>
        <end position="155"/>
    </location>
</feature>
<dbReference type="AlphaFoldDB" id="A0A921F602"/>
<dbReference type="PANTHER" id="PTHR47738">
    <property type="entry name" value="PTS SYSTEM FRUCTOSE-LIKE EIIA COMPONENT-RELATED"/>
    <property type="match status" value="1"/>
</dbReference>
<evidence type="ECO:0000313" key="2">
    <source>
        <dbReference type="EMBL" id="HJE96030.1"/>
    </source>
</evidence>
<name>A0A921F602_9LACO</name>
<dbReference type="EMBL" id="DYXG01000006">
    <property type="protein sequence ID" value="HJE96030.1"/>
    <property type="molecule type" value="Genomic_DNA"/>
</dbReference>
<comment type="caution">
    <text evidence="2">The sequence shown here is derived from an EMBL/GenBank/DDBJ whole genome shotgun (WGS) entry which is preliminary data.</text>
</comment>
<dbReference type="PROSITE" id="PS51094">
    <property type="entry name" value="PTS_EIIA_TYPE_2"/>
    <property type="match status" value="1"/>
</dbReference>
<reference evidence="2" key="1">
    <citation type="journal article" date="2021" name="PeerJ">
        <title>Extensive microbial diversity within the chicken gut microbiome revealed by metagenomics and culture.</title>
        <authorList>
            <person name="Gilroy R."/>
            <person name="Ravi A."/>
            <person name="Getino M."/>
            <person name="Pursley I."/>
            <person name="Horton D.L."/>
            <person name="Alikhan N.F."/>
            <person name="Baker D."/>
            <person name="Gharbi K."/>
            <person name="Hall N."/>
            <person name="Watson M."/>
            <person name="Adriaenssens E.M."/>
            <person name="Foster-Nyarko E."/>
            <person name="Jarju S."/>
            <person name="Secka A."/>
            <person name="Antonio M."/>
            <person name="Oren A."/>
            <person name="Chaudhuri R.R."/>
            <person name="La Ragione R."/>
            <person name="Hildebrand F."/>
            <person name="Pallen M.J."/>
        </authorList>
    </citation>
    <scope>NUCLEOTIDE SEQUENCE</scope>
    <source>
        <strain evidence="2">CHK174-6876</strain>
    </source>
</reference>
<dbReference type="InterPro" id="IPR051541">
    <property type="entry name" value="PTS_SugarTrans_NitroReg"/>
</dbReference>
<dbReference type="InterPro" id="IPR002178">
    <property type="entry name" value="PTS_EIIA_type-2_dom"/>
</dbReference>
<dbReference type="CDD" id="cd00211">
    <property type="entry name" value="PTS_IIA_fru"/>
    <property type="match status" value="1"/>
</dbReference>
<dbReference type="Pfam" id="PF00359">
    <property type="entry name" value="PTS_EIIA_2"/>
    <property type="match status" value="1"/>
</dbReference>
<keyword evidence="2" id="KW-0813">Transport</keyword>
<organism evidence="2 3">
    <name type="scientific">Ligilactobacillus acidipiscis</name>
    <dbReference type="NCBI Taxonomy" id="89059"/>
    <lineage>
        <taxon>Bacteria</taxon>
        <taxon>Bacillati</taxon>
        <taxon>Bacillota</taxon>
        <taxon>Bacilli</taxon>
        <taxon>Lactobacillales</taxon>
        <taxon>Lactobacillaceae</taxon>
        <taxon>Ligilactobacillus</taxon>
    </lineage>
</organism>
<reference evidence="2" key="2">
    <citation type="submission" date="2021-09" db="EMBL/GenBank/DDBJ databases">
        <authorList>
            <person name="Gilroy R."/>
        </authorList>
    </citation>
    <scope>NUCLEOTIDE SEQUENCE</scope>
    <source>
        <strain evidence="2">CHK174-6876</strain>
    </source>
</reference>